<reference evidence="1" key="1">
    <citation type="submission" date="2018-10" db="EMBL/GenBank/DDBJ databases">
        <title>Hidden diversity of soil giant viruses.</title>
        <authorList>
            <person name="Schulz F."/>
            <person name="Alteio L."/>
            <person name="Goudeau D."/>
            <person name="Ryan E.M."/>
            <person name="Malmstrom R.R."/>
            <person name="Blanchard J."/>
            <person name="Woyke T."/>
        </authorList>
    </citation>
    <scope>NUCLEOTIDE SEQUENCE</scope>
    <source>
        <strain evidence="1">DSV1</strain>
    </source>
</reference>
<gene>
    <name evidence="1" type="ORF">Dasosvirus16_1</name>
</gene>
<protein>
    <recommendedName>
        <fullName evidence="2">Leucine-rich repeat protein</fullName>
    </recommendedName>
</protein>
<dbReference type="EMBL" id="MK072057">
    <property type="protein sequence ID" value="AYV77634.1"/>
    <property type="molecule type" value="Genomic_DNA"/>
</dbReference>
<dbReference type="InterPro" id="IPR032675">
    <property type="entry name" value="LRR_dom_sf"/>
</dbReference>
<evidence type="ECO:0000313" key="1">
    <source>
        <dbReference type="EMBL" id="AYV77634.1"/>
    </source>
</evidence>
<accession>A0A3G4ZTI4</accession>
<dbReference type="SUPFAM" id="SSF52058">
    <property type="entry name" value="L domain-like"/>
    <property type="match status" value="1"/>
</dbReference>
<evidence type="ECO:0008006" key="2">
    <source>
        <dbReference type="Google" id="ProtNLM"/>
    </source>
</evidence>
<organism evidence="1">
    <name type="scientific">Dasosvirus sp</name>
    <dbReference type="NCBI Taxonomy" id="2487764"/>
    <lineage>
        <taxon>Viruses</taxon>
        <taxon>Varidnaviria</taxon>
        <taxon>Bamfordvirae</taxon>
        <taxon>Nucleocytoviricota</taxon>
        <taxon>Megaviricetes</taxon>
        <taxon>Imitervirales</taxon>
        <taxon>Mimiviridae</taxon>
        <taxon>Klosneuvirinae</taxon>
    </lineage>
</organism>
<dbReference type="Gene3D" id="3.80.10.10">
    <property type="entry name" value="Ribonuclease Inhibitor"/>
    <property type="match status" value="1"/>
</dbReference>
<sequence length="103" mass="11869">MEEARRRIRTCSQLKEKGLFLEHLGLTELPDDLPDSLRQFSCSGNSFHTLPKLPTSLKYLYCSYNKTLTLSNLLVNGLVTKDYNDMLIQMHLKSLSVIYDTKN</sequence>
<name>A0A3G4ZTI4_9VIRU</name>
<proteinExistence type="predicted"/>